<organism evidence="1">
    <name type="scientific">Anopheles sinensis</name>
    <name type="common">Mosquito</name>
    <dbReference type="NCBI Taxonomy" id="74873"/>
    <lineage>
        <taxon>Eukaryota</taxon>
        <taxon>Metazoa</taxon>
        <taxon>Ecdysozoa</taxon>
        <taxon>Arthropoda</taxon>
        <taxon>Hexapoda</taxon>
        <taxon>Insecta</taxon>
        <taxon>Pterygota</taxon>
        <taxon>Neoptera</taxon>
        <taxon>Endopterygota</taxon>
        <taxon>Diptera</taxon>
        <taxon>Nematocera</taxon>
        <taxon>Culicoidea</taxon>
        <taxon>Culicidae</taxon>
        <taxon>Anophelinae</taxon>
        <taxon>Anopheles</taxon>
    </lineage>
</organism>
<dbReference type="EnsemblMetazoa" id="ASIC022282-RA">
    <property type="protein sequence ID" value="ASIC022282-PA"/>
    <property type="gene ID" value="ASIC022282"/>
</dbReference>
<reference evidence="1 3" key="1">
    <citation type="journal article" date="2014" name="BMC Genomics">
        <title>Genome sequence of Anopheles sinensis provides insight into genetics basis of mosquito competence for malaria parasites.</title>
        <authorList>
            <person name="Zhou D."/>
            <person name="Zhang D."/>
            <person name="Ding G."/>
            <person name="Shi L."/>
            <person name="Hou Q."/>
            <person name="Ye Y."/>
            <person name="Xu Y."/>
            <person name="Zhou H."/>
            <person name="Xiong C."/>
            <person name="Li S."/>
            <person name="Yu J."/>
            <person name="Hong S."/>
            <person name="Yu X."/>
            <person name="Zou P."/>
            <person name="Chen C."/>
            <person name="Chang X."/>
            <person name="Wang W."/>
            <person name="Lv Y."/>
            <person name="Sun Y."/>
            <person name="Ma L."/>
            <person name="Shen B."/>
            <person name="Zhu C."/>
        </authorList>
    </citation>
    <scope>NUCLEOTIDE SEQUENCE [LARGE SCALE GENOMIC DNA]</scope>
</reference>
<dbReference type="AlphaFoldDB" id="A0A084WUE9"/>
<evidence type="ECO:0000313" key="2">
    <source>
        <dbReference type="EnsemblMetazoa" id="ASIC022282-PA"/>
    </source>
</evidence>
<dbReference type="SUPFAM" id="SSF52075">
    <property type="entry name" value="Outer arm dynein light chain 1"/>
    <property type="match status" value="1"/>
</dbReference>
<dbReference type="Gene3D" id="3.80.10.10">
    <property type="entry name" value="Ribonuclease Inhibitor"/>
    <property type="match status" value="1"/>
</dbReference>
<evidence type="ECO:0000313" key="1">
    <source>
        <dbReference type="EMBL" id="KFB53843.1"/>
    </source>
</evidence>
<dbReference type="InterPro" id="IPR032675">
    <property type="entry name" value="LRR_dom_sf"/>
</dbReference>
<dbReference type="EMBL" id="KE525423">
    <property type="protein sequence ID" value="KFB53843.1"/>
    <property type="molecule type" value="Genomic_DNA"/>
</dbReference>
<accession>A0A084WUE9</accession>
<name>A0A084WUE9_ANOSI</name>
<reference evidence="2" key="2">
    <citation type="submission" date="2020-05" db="UniProtKB">
        <authorList>
            <consortium name="EnsemblMetazoa"/>
        </authorList>
    </citation>
    <scope>IDENTIFICATION</scope>
</reference>
<dbReference type="VEuPathDB" id="VectorBase:ASIS003663"/>
<gene>
    <name evidence="1" type="ORF">ZHAS_00022282</name>
</gene>
<evidence type="ECO:0000313" key="3">
    <source>
        <dbReference type="Proteomes" id="UP000030765"/>
    </source>
</evidence>
<sequence>MWNLKQLDLADNNMTAIALNSTRFPPKVHTLGLERNLLTNLNLSYIPVTNLQIDVAHNLISSFDVNGTSPNVTSLQMACNPIDCSWYFAEEKESAVCERDHEVVHQKCSSPKSFSFQRILIRYSFVKRDCSLRSKIIFVKHE</sequence>
<dbReference type="EMBL" id="ATLV01027082">
    <property type="status" value="NOT_ANNOTATED_CDS"/>
    <property type="molecule type" value="Genomic_DNA"/>
</dbReference>
<proteinExistence type="predicted"/>
<dbReference type="STRING" id="74873.A0A084WUE9"/>
<protein>
    <submittedName>
        <fullName evidence="1">AGAP005668-PA-like protein</fullName>
    </submittedName>
</protein>
<dbReference type="Proteomes" id="UP000030765">
    <property type="component" value="Unassembled WGS sequence"/>
</dbReference>
<dbReference type="VEuPathDB" id="VectorBase:ASIC022282"/>
<keyword evidence="3" id="KW-1185">Reference proteome</keyword>